<reference evidence="2" key="1">
    <citation type="journal article" date="2006" name="Genetics">
        <title>Evolution of the bipolar mating system of the mushroom Coprinellus disseminatus from its tetrapolar ancestors involves loss of mating-type-specific pheromone receptor function.</title>
        <authorList>
            <person name="James T.Y."/>
            <person name="Srivilai P."/>
            <person name="Kuees U."/>
            <person name="Vilgalys R."/>
        </authorList>
    </citation>
    <scope>NUCLEOTIDE SEQUENCE</scope>
    <source>
        <strain evidence="2">C345.1</strain>
    </source>
</reference>
<dbReference type="InterPro" id="IPR052055">
    <property type="entry name" value="Hepadnavirus_pol/RT"/>
</dbReference>
<proteinExistence type="predicted"/>
<protein>
    <submittedName>
        <fullName evidence="2">Putative retroelement protein</fullName>
    </submittedName>
</protein>
<evidence type="ECO:0000313" key="2">
    <source>
        <dbReference type="EMBL" id="AAZ14941.1"/>
    </source>
</evidence>
<accession>Q1WMU5</accession>
<feature type="compositionally biased region" description="Polar residues" evidence="1">
    <location>
        <begin position="54"/>
        <end position="86"/>
    </location>
</feature>
<dbReference type="EMBL" id="DQ056142">
    <property type="protein sequence ID" value="AAZ14941.1"/>
    <property type="molecule type" value="Genomic_DNA"/>
</dbReference>
<feature type="region of interest" description="Disordered" evidence="1">
    <location>
        <begin position="259"/>
        <end position="363"/>
    </location>
</feature>
<dbReference type="PANTHER" id="PTHR33050">
    <property type="entry name" value="REVERSE TRANSCRIPTASE DOMAIN-CONTAINING PROTEIN"/>
    <property type="match status" value="1"/>
</dbReference>
<organism evidence="2">
    <name type="scientific">Coprinellus disseminatus</name>
    <name type="common">Fairy ink cap fungus</name>
    <dbReference type="NCBI Taxonomy" id="71703"/>
    <lineage>
        <taxon>Eukaryota</taxon>
        <taxon>Fungi</taxon>
        <taxon>Dikarya</taxon>
        <taxon>Basidiomycota</taxon>
        <taxon>Agaricomycotina</taxon>
        <taxon>Agaricomycetes</taxon>
        <taxon>Agaricomycetidae</taxon>
        <taxon>Agaricales</taxon>
        <taxon>Agaricineae</taxon>
        <taxon>Psathyrellaceae</taxon>
        <taxon>Coprinellus</taxon>
    </lineage>
</organism>
<feature type="compositionally biased region" description="Low complexity" evidence="1">
    <location>
        <begin position="147"/>
        <end position="156"/>
    </location>
</feature>
<dbReference type="SUPFAM" id="SSF56672">
    <property type="entry name" value="DNA/RNA polymerases"/>
    <property type="match status" value="1"/>
</dbReference>
<dbReference type="InterPro" id="IPR043502">
    <property type="entry name" value="DNA/RNA_pol_sf"/>
</dbReference>
<feature type="compositionally biased region" description="Polar residues" evidence="1">
    <location>
        <begin position="330"/>
        <end position="348"/>
    </location>
</feature>
<feature type="compositionally biased region" description="Low complexity" evidence="1">
    <location>
        <begin position="284"/>
        <end position="293"/>
    </location>
</feature>
<feature type="region of interest" description="Disordered" evidence="1">
    <location>
        <begin position="187"/>
        <end position="234"/>
    </location>
</feature>
<feature type="compositionally biased region" description="Basic residues" evidence="1">
    <location>
        <begin position="87"/>
        <end position="98"/>
    </location>
</feature>
<feature type="compositionally biased region" description="Pro residues" evidence="1">
    <location>
        <begin position="259"/>
        <end position="283"/>
    </location>
</feature>
<dbReference type="PANTHER" id="PTHR33050:SF7">
    <property type="entry name" value="RIBONUCLEASE H"/>
    <property type="match status" value="1"/>
</dbReference>
<dbReference type="AlphaFoldDB" id="Q1WMU5"/>
<sequence>MAPRERSILVGKRVRSRSASPALGGHLQRPSQENLSKKPKLSSRITGRGRSPDPKQSVNCSSSLTSPVPRQTSTLVVHPSNNSAPTSKRKRNAKRRQAKGVAESPKLDSSGIWVLEEARGKVELLSRISSPTWDDLFESDPMPTMRTTTSTTSQSLEESELDWIDDISLGISVRTPDRLSPLIPEESKIEDYSSSSPSTPHPSSPTSDLVVRLPHSPPQNGPTSSRAFLSTSTTSSQASTMSTLLNRALLAWDSVRLPLTPPSPPRPSTQPPIGLPHGTPRPVPTSSSSPTVERSLKPTENISCSCLLPRSPPQPTRSSSTTRPSETSSLVDNDTRSPTLVPTPTSRKQSSHRTASKPKVTAAAVAERRARVLGARVEGTLSVSGSTGPVVATGRTASANTSTSASRAAERGMVTAHVKVEEAKKRSWVQRFLRWNCWGLPVPVSGSEWSITAKPLPSPPESVLNDAVAMSTISDNPHLFALPSPMNVERLRDLSSTHPNQAFVLSVIEGFQNGYWPLANPPADAPHIVNHSNPSPTDPVHASFLLEQRDIELEKGRYSEGFPELLPGMRAMPLRVVPKDGGSALRLVVNHSKEPHSLNSMVDRTLMPKVPLDNMHSLGEHILTIREEHPGEELVLWKSDVSEAYRLLPVHFFWQLMQAEWIAGLFYLNHCIVFGGRASQYMFIAFMSMVSWIAVHIRGIRFLCSFSDDHFGVALKRDTTWYEPFAALLPTPQVKLLTLWDDLGIPHKRKKQLSGSPLVIIGILVDVDLFTLTLPKESITDLLDELASWCDPKGKIARRGVPLQRWQQLAGWLNWSFNVFPLLRPCLSNVYAKMRGKSSSGGVFRPNNAIRMDLGWVMAYIKQSTGVHILSSLHWLPSEADYTIYCDASLKGMGFWVVNENLGFYSPTVDTQGEDFIFFHESLCVLSAIIWLDEHECLPQRLTIYTDNTNTVDMFNTLSASPRMNPILKAACDIALTGLLDFKVLYVPGCDNHVADALSRFDVPRALVFAPHLRVSTFTPPRITLGQAL</sequence>
<feature type="region of interest" description="Disordered" evidence="1">
    <location>
        <begin position="136"/>
        <end position="158"/>
    </location>
</feature>
<feature type="compositionally biased region" description="Low complexity" evidence="1">
    <location>
        <begin position="316"/>
        <end position="329"/>
    </location>
</feature>
<feature type="region of interest" description="Disordered" evidence="1">
    <location>
        <begin position="1"/>
        <end position="107"/>
    </location>
</feature>
<evidence type="ECO:0000256" key="1">
    <source>
        <dbReference type="SAM" id="MobiDB-lite"/>
    </source>
</evidence>
<name>Q1WMU5_COPDI</name>